<gene>
    <name evidence="4" type="ORF">E3O23_02550</name>
</gene>
<dbReference type="EMBL" id="SOEZ01000012">
    <property type="protein sequence ID" value="TFB55379.1"/>
    <property type="molecule type" value="Genomic_DNA"/>
</dbReference>
<evidence type="ECO:0000256" key="1">
    <source>
        <dbReference type="ARBA" id="ARBA00023015"/>
    </source>
</evidence>
<dbReference type="GO" id="GO:0003700">
    <property type="term" value="F:DNA-binding transcription factor activity"/>
    <property type="evidence" value="ECO:0007669"/>
    <property type="project" value="InterPro"/>
</dbReference>
<evidence type="ECO:0000313" key="4">
    <source>
        <dbReference type="EMBL" id="TFB55379.1"/>
    </source>
</evidence>
<dbReference type="Pfam" id="PF00455">
    <property type="entry name" value="DeoRC"/>
    <property type="match status" value="1"/>
</dbReference>
<dbReference type="InterPro" id="IPR014036">
    <property type="entry name" value="DeoR-like_C"/>
</dbReference>
<protein>
    <submittedName>
        <fullName evidence="4">DeoR/GlpR transcriptional regulator</fullName>
    </submittedName>
</protein>
<evidence type="ECO:0000313" key="5">
    <source>
        <dbReference type="Proteomes" id="UP000297866"/>
    </source>
</evidence>
<evidence type="ECO:0000256" key="2">
    <source>
        <dbReference type="ARBA" id="ARBA00023163"/>
    </source>
</evidence>
<reference evidence="4 5" key="1">
    <citation type="submission" date="2019-03" db="EMBL/GenBank/DDBJ databases">
        <title>Genomics of glacier-inhabiting Cryobacterium strains.</title>
        <authorList>
            <person name="Liu Q."/>
            <person name="Xin Y.-H."/>
        </authorList>
    </citation>
    <scope>NUCLEOTIDE SEQUENCE [LARGE SCALE GENOMIC DNA]</scope>
    <source>
        <strain evidence="4 5">Sr47</strain>
    </source>
</reference>
<keyword evidence="2" id="KW-0804">Transcription</keyword>
<dbReference type="OrthoDB" id="7688673at2"/>
<dbReference type="SMART" id="SM00420">
    <property type="entry name" value="HTH_DEOR"/>
    <property type="match status" value="1"/>
</dbReference>
<organism evidence="4 5">
    <name type="scientific">Cryobacterium tagatosivorans</name>
    <dbReference type="NCBI Taxonomy" id="1259199"/>
    <lineage>
        <taxon>Bacteria</taxon>
        <taxon>Bacillati</taxon>
        <taxon>Actinomycetota</taxon>
        <taxon>Actinomycetes</taxon>
        <taxon>Micrococcales</taxon>
        <taxon>Microbacteriaceae</taxon>
        <taxon>Cryobacterium</taxon>
    </lineage>
</organism>
<dbReference type="InterPro" id="IPR001034">
    <property type="entry name" value="DeoR_HTH"/>
</dbReference>
<dbReference type="AlphaFoldDB" id="A0A4R8UGY7"/>
<dbReference type="SMART" id="SM01134">
    <property type="entry name" value="DeoRC"/>
    <property type="match status" value="1"/>
</dbReference>
<sequence>MSSAGVVTCSHFLVMGIRNRDVSSCCFYHELSLTLKLAHSEVHQQHSGRICSEGRKREVAVAVIGTLDAEARRASMVAELNTRGALTLNEAAETWNVHAMTIRRDFDAFVSAGIARRVRGGVVTLSGDDFTQRKHQNAEAKRRIADKLRTLIKPDMAIAFDSSTTIHTLAENLTGATRISVVTNGLSAFQALSGREGIRCYLTGGESEEQNISLVGSLAVQAVRQFSLDICFLSTMSIDPAFGTSELTMEQVAVKQAMVDASATVVLAVDSSKLETRARFKSLPLSAFAILVTELDPSDPRLDAYRNQIPRIL</sequence>
<dbReference type="PROSITE" id="PS51000">
    <property type="entry name" value="HTH_DEOR_2"/>
    <property type="match status" value="1"/>
</dbReference>
<dbReference type="Pfam" id="PF08220">
    <property type="entry name" value="HTH_DeoR"/>
    <property type="match status" value="1"/>
</dbReference>
<dbReference type="InterPro" id="IPR037171">
    <property type="entry name" value="NagB/RpiA_transferase-like"/>
</dbReference>
<keyword evidence="5" id="KW-1185">Reference proteome</keyword>
<dbReference type="PANTHER" id="PTHR30363">
    <property type="entry name" value="HTH-TYPE TRANSCRIPTIONAL REGULATOR SRLR-RELATED"/>
    <property type="match status" value="1"/>
</dbReference>
<dbReference type="Proteomes" id="UP000297866">
    <property type="component" value="Unassembled WGS sequence"/>
</dbReference>
<name>A0A4R8UGY7_9MICO</name>
<dbReference type="PANTHER" id="PTHR30363:SF44">
    <property type="entry name" value="AGA OPERON TRANSCRIPTIONAL REPRESSOR-RELATED"/>
    <property type="match status" value="1"/>
</dbReference>
<dbReference type="InterPro" id="IPR050313">
    <property type="entry name" value="Carb_Metab_HTH_regulators"/>
</dbReference>
<feature type="domain" description="HTH deoR-type" evidence="3">
    <location>
        <begin position="69"/>
        <end position="124"/>
    </location>
</feature>
<accession>A0A4R8UGY7</accession>
<comment type="caution">
    <text evidence="4">The sequence shown here is derived from an EMBL/GenBank/DDBJ whole genome shotgun (WGS) entry which is preliminary data.</text>
</comment>
<proteinExistence type="predicted"/>
<dbReference type="SUPFAM" id="SSF100950">
    <property type="entry name" value="NagB/RpiA/CoA transferase-like"/>
    <property type="match status" value="1"/>
</dbReference>
<keyword evidence="1" id="KW-0805">Transcription regulation</keyword>
<evidence type="ECO:0000259" key="3">
    <source>
        <dbReference type="PROSITE" id="PS51000"/>
    </source>
</evidence>
<dbReference type="Gene3D" id="3.40.50.1360">
    <property type="match status" value="1"/>
</dbReference>